<dbReference type="EMBL" id="WXEX01000005">
    <property type="protein sequence ID" value="MZP42872.1"/>
    <property type="molecule type" value="Genomic_DNA"/>
</dbReference>
<keyword evidence="9" id="KW-1185">Reference proteome</keyword>
<evidence type="ECO:0000256" key="1">
    <source>
        <dbReference type="ARBA" id="ARBA00004651"/>
    </source>
</evidence>
<keyword evidence="5 7" id="KW-1133">Transmembrane helix</keyword>
<dbReference type="RefSeq" id="WP_161261443.1">
    <property type="nucleotide sequence ID" value="NZ_JAFBDC010000004.1"/>
</dbReference>
<keyword evidence="3" id="KW-1003">Cell membrane</keyword>
<feature type="transmembrane region" description="Helical" evidence="7">
    <location>
        <begin position="75"/>
        <end position="102"/>
    </location>
</feature>
<feature type="transmembrane region" description="Helical" evidence="7">
    <location>
        <begin position="378"/>
        <end position="401"/>
    </location>
</feature>
<feature type="transmembrane region" description="Helical" evidence="7">
    <location>
        <begin position="43"/>
        <end position="63"/>
    </location>
</feature>
<dbReference type="PANTHER" id="PTHR34184:SF4">
    <property type="entry name" value="UPF0718 PROTEIN YCGR"/>
    <property type="match status" value="1"/>
</dbReference>
<dbReference type="Pfam" id="PF03773">
    <property type="entry name" value="ArsP_1"/>
    <property type="match status" value="1"/>
</dbReference>
<feature type="transmembrane region" description="Helical" evidence="7">
    <location>
        <begin position="122"/>
        <end position="146"/>
    </location>
</feature>
<dbReference type="OrthoDB" id="9810876at2"/>
<accession>A0A845L8B9</accession>
<comment type="similarity">
    <text evidence="2">Belongs to the UPF0718 family.</text>
</comment>
<organism evidence="8 9">
    <name type="scientific">Heliomicrobium gestii</name>
    <name type="common">Heliobacterium gestii</name>
    <dbReference type="NCBI Taxonomy" id="2699"/>
    <lineage>
        <taxon>Bacteria</taxon>
        <taxon>Bacillati</taxon>
        <taxon>Bacillota</taxon>
        <taxon>Clostridia</taxon>
        <taxon>Eubacteriales</taxon>
        <taxon>Heliobacteriaceae</taxon>
        <taxon>Heliomicrobium</taxon>
    </lineage>
</organism>
<evidence type="ECO:0000313" key="8">
    <source>
        <dbReference type="EMBL" id="MZP42872.1"/>
    </source>
</evidence>
<feature type="transmembrane region" description="Helical" evidence="7">
    <location>
        <begin position="282"/>
        <end position="303"/>
    </location>
</feature>
<evidence type="ECO:0000256" key="2">
    <source>
        <dbReference type="ARBA" id="ARBA00006386"/>
    </source>
</evidence>
<dbReference type="InterPro" id="IPR005524">
    <property type="entry name" value="DUF318"/>
</dbReference>
<protein>
    <submittedName>
        <fullName evidence="8">Permease</fullName>
    </submittedName>
</protein>
<keyword evidence="4 7" id="KW-0812">Transmembrane</keyword>
<evidence type="ECO:0000256" key="7">
    <source>
        <dbReference type="SAM" id="Phobius"/>
    </source>
</evidence>
<feature type="transmembrane region" description="Helical" evidence="7">
    <location>
        <begin position="158"/>
        <end position="182"/>
    </location>
</feature>
<keyword evidence="6 7" id="KW-0472">Membrane</keyword>
<comment type="caution">
    <text evidence="8">The sequence shown here is derived from an EMBL/GenBank/DDBJ whole genome shotgun (WGS) entry which is preliminary data.</text>
</comment>
<feature type="transmembrane region" description="Helical" evidence="7">
    <location>
        <begin position="188"/>
        <end position="209"/>
    </location>
</feature>
<dbReference type="GO" id="GO:0005886">
    <property type="term" value="C:plasma membrane"/>
    <property type="evidence" value="ECO:0007669"/>
    <property type="project" value="UniProtKB-SubCell"/>
</dbReference>
<dbReference type="PANTHER" id="PTHR34184">
    <property type="entry name" value="UPF0718 PROTEIN YCGR"/>
    <property type="match status" value="1"/>
</dbReference>
<reference evidence="8 9" key="1">
    <citation type="submission" date="2020-01" db="EMBL/GenBank/DDBJ databases">
        <title>Whole genome sequence of Heliobacterium gestii DSM 11169.</title>
        <authorList>
            <person name="Kyndt J.A."/>
            <person name="Meyer T.E."/>
        </authorList>
    </citation>
    <scope>NUCLEOTIDE SEQUENCE [LARGE SCALE GENOMIC DNA]</scope>
    <source>
        <strain evidence="8 9">DSM 11169</strain>
    </source>
</reference>
<feature type="transmembrane region" description="Helical" evidence="7">
    <location>
        <begin position="339"/>
        <end position="358"/>
    </location>
</feature>
<feature type="transmembrane region" description="Helical" evidence="7">
    <location>
        <begin position="315"/>
        <end position="332"/>
    </location>
</feature>
<dbReference type="AlphaFoldDB" id="A0A845L8B9"/>
<evidence type="ECO:0000256" key="5">
    <source>
        <dbReference type="ARBA" id="ARBA00022989"/>
    </source>
</evidence>
<dbReference type="Proteomes" id="UP000471031">
    <property type="component" value="Unassembled WGS sequence"/>
</dbReference>
<evidence type="ECO:0000256" key="6">
    <source>
        <dbReference type="ARBA" id="ARBA00023136"/>
    </source>
</evidence>
<dbReference type="InterPro" id="IPR052923">
    <property type="entry name" value="UPF0718"/>
</dbReference>
<comment type="subcellular location">
    <subcellularLocation>
        <location evidence="1">Cell membrane</location>
        <topology evidence="1">Multi-pass membrane protein</topology>
    </subcellularLocation>
</comment>
<evidence type="ECO:0000256" key="3">
    <source>
        <dbReference type="ARBA" id="ARBA00022475"/>
    </source>
</evidence>
<evidence type="ECO:0000256" key="4">
    <source>
        <dbReference type="ARBA" id="ARBA00022692"/>
    </source>
</evidence>
<name>A0A845L8B9_HELGE</name>
<evidence type="ECO:0000313" key="9">
    <source>
        <dbReference type="Proteomes" id="UP000471031"/>
    </source>
</evidence>
<proteinExistence type="inferred from homology"/>
<sequence length="406" mass="43588">MLNADGQNKIAARLAEKPPAALGDSLTKGKGMAMFFSETMERLQQALLFVVAILLVVWTAPFWQSWGATLALSPGLANMITIFLSIVIEALPFVLIGVFGSAAVEVFVSERQLESWLPRNRWVGPPLAALLGLIFPFCECGLVPLARRLLRKGLRPSLVVPFLLAAPIVNPVTAFSTHYAFYGRPEFPLFRLGSAYLLAVSLGFFLVLLEKRYAHPADLAIDRKQAEGVDGDHPCGCGHGHAHGREEGHGHGCHPHASPVDPKIAGGDGRWGSLLSHASDEFFSTGVYLFLGAALASAAQVWLPRAALEAIGLESHLSILLMMALAFGLSVCSAADAFVGAGFLNTVPSGAVLAFLIYGPMVDIKNTLMMVASFRRSFVIGLIFFVTLFCLLIGSAIDLAAPRLFY</sequence>
<gene>
    <name evidence="8" type="ORF">GTO89_07440</name>
</gene>